<evidence type="ECO:0000313" key="2">
    <source>
        <dbReference type="EMBL" id="MFD1043106.1"/>
    </source>
</evidence>
<sequence>MVANFMKMAAVLLLAAAPGISQAVVPSVAELDAVQGETLMMRAQAAKAKAAQELTELNAPASGAVDSGAQAVTKSAEAQLPAARGLFGANGTRYVEFLYSNGGMAEGKVGDHLPGGFKVIAFDQGGVDLQAAGGKRHRIPFSLQAPAPQSEPTAAVRGVTPIASPYLPLPAPAPAK</sequence>
<organism evidence="2 3">
    <name type="scientific">Pseudoxanthomonas kaohsiungensis</name>
    <dbReference type="NCBI Taxonomy" id="283923"/>
    <lineage>
        <taxon>Bacteria</taxon>
        <taxon>Pseudomonadati</taxon>
        <taxon>Pseudomonadota</taxon>
        <taxon>Gammaproteobacteria</taxon>
        <taxon>Lysobacterales</taxon>
        <taxon>Lysobacteraceae</taxon>
        <taxon>Pseudoxanthomonas</taxon>
    </lineage>
</organism>
<dbReference type="Proteomes" id="UP001597033">
    <property type="component" value="Unassembled WGS sequence"/>
</dbReference>
<proteinExistence type="predicted"/>
<evidence type="ECO:0000313" key="3">
    <source>
        <dbReference type="Proteomes" id="UP001597033"/>
    </source>
</evidence>
<evidence type="ECO:0000256" key="1">
    <source>
        <dbReference type="SAM" id="SignalP"/>
    </source>
</evidence>
<feature type="signal peptide" evidence="1">
    <location>
        <begin position="1"/>
        <end position="23"/>
    </location>
</feature>
<gene>
    <name evidence="2" type="primary">pilP</name>
    <name evidence="2" type="ORF">ACFQ2N_12205</name>
</gene>
<dbReference type="RefSeq" id="WP_162377163.1">
    <property type="nucleotide sequence ID" value="NZ_JBHTKN010000008.1"/>
</dbReference>
<dbReference type="InterPro" id="IPR022753">
    <property type="entry name" value="T4SS_pilus_biogen_PilP"/>
</dbReference>
<comment type="caution">
    <text evidence="2">The sequence shown here is derived from an EMBL/GenBank/DDBJ whole genome shotgun (WGS) entry which is preliminary data.</text>
</comment>
<keyword evidence="3" id="KW-1185">Reference proteome</keyword>
<name>A0ABW3LZM6_9GAMM</name>
<protein>
    <submittedName>
        <fullName evidence="2">Type IV pilus biogenesis protein PilP</fullName>
    </submittedName>
</protein>
<dbReference type="EMBL" id="JBHTKN010000008">
    <property type="protein sequence ID" value="MFD1043106.1"/>
    <property type="molecule type" value="Genomic_DNA"/>
</dbReference>
<dbReference type="NCBIfam" id="TIGR03021">
    <property type="entry name" value="pilP_fam"/>
    <property type="match status" value="1"/>
</dbReference>
<keyword evidence="1" id="KW-0732">Signal</keyword>
<feature type="chain" id="PRO_5045654458" evidence="1">
    <location>
        <begin position="24"/>
        <end position="176"/>
    </location>
</feature>
<reference evidence="3" key="1">
    <citation type="journal article" date="2019" name="Int. J. Syst. Evol. Microbiol.">
        <title>The Global Catalogue of Microorganisms (GCM) 10K type strain sequencing project: providing services to taxonomists for standard genome sequencing and annotation.</title>
        <authorList>
            <consortium name="The Broad Institute Genomics Platform"/>
            <consortium name="The Broad Institute Genome Sequencing Center for Infectious Disease"/>
            <person name="Wu L."/>
            <person name="Ma J."/>
        </authorList>
    </citation>
    <scope>NUCLEOTIDE SEQUENCE [LARGE SCALE GENOMIC DNA]</scope>
    <source>
        <strain evidence="3">CCUG 55854</strain>
    </source>
</reference>
<accession>A0ABW3LZM6</accession>